<keyword evidence="1" id="KW-0539">Nucleus</keyword>
<dbReference type="Proteomes" id="UP000013827">
    <property type="component" value="Unassembled WGS sequence"/>
</dbReference>
<evidence type="ECO:0000256" key="1">
    <source>
        <dbReference type="RuleBase" id="RU003767"/>
    </source>
</evidence>
<dbReference type="eggNOG" id="KOG1756">
    <property type="taxonomic scope" value="Eukaryota"/>
</dbReference>
<dbReference type="PANTHER" id="PTHR23430">
    <property type="entry name" value="HISTONE H2A"/>
    <property type="match status" value="1"/>
</dbReference>
<feature type="domain" description="Core Histone H2A/H2B/H3" evidence="2">
    <location>
        <begin position="25"/>
        <end position="76"/>
    </location>
</feature>
<reference evidence="4" key="1">
    <citation type="journal article" date="2013" name="Nature">
        <title>Pan genome of the phytoplankton Emiliania underpins its global distribution.</title>
        <authorList>
            <person name="Read B.A."/>
            <person name="Kegel J."/>
            <person name="Klute M.J."/>
            <person name="Kuo A."/>
            <person name="Lefebvre S.C."/>
            <person name="Maumus F."/>
            <person name="Mayer C."/>
            <person name="Miller J."/>
            <person name="Monier A."/>
            <person name="Salamov A."/>
            <person name="Young J."/>
            <person name="Aguilar M."/>
            <person name="Claverie J.M."/>
            <person name="Frickenhaus S."/>
            <person name="Gonzalez K."/>
            <person name="Herman E.K."/>
            <person name="Lin Y.C."/>
            <person name="Napier J."/>
            <person name="Ogata H."/>
            <person name="Sarno A.F."/>
            <person name="Shmutz J."/>
            <person name="Schroeder D."/>
            <person name="de Vargas C."/>
            <person name="Verret F."/>
            <person name="von Dassow P."/>
            <person name="Valentin K."/>
            <person name="Van de Peer Y."/>
            <person name="Wheeler G."/>
            <person name="Dacks J.B."/>
            <person name="Delwiche C.F."/>
            <person name="Dyhrman S.T."/>
            <person name="Glockner G."/>
            <person name="John U."/>
            <person name="Richards T."/>
            <person name="Worden A.Z."/>
            <person name="Zhang X."/>
            <person name="Grigoriev I.V."/>
            <person name="Allen A.E."/>
            <person name="Bidle K."/>
            <person name="Borodovsky M."/>
            <person name="Bowler C."/>
            <person name="Brownlee C."/>
            <person name="Cock J.M."/>
            <person name="Elias M."/>
            <person name="Gladyshev V.N."/>
            <person name="Groth M."/>
            <person name="Guda C."/>
            <person name="Hadaegh A."/>
            <person name="Iglesias-Rodriguez M.D."/>
            <person name="Jenkins J."/>
            <person name="Jones B.M."/>
            <person name="Lawson T."/>
            <person name="Leese F."/>
            <person name="Lindquist E."/>
            <person name="Lobanov A."/>
            <person name="Lomsadze A."/>
            <person name="Malik S.B."/>
            <person name="Marsh M.E."/>
            <person name="Mackinder L."/>
            <person name="Mock T."/>
            <person name="Mueller-Roeber B."/>
            <person name="Pagarete A."/>
            <person name="Parker M."/>
            <person name="Probert I."/>
            <person name="Quesneville H."/>
            <person name="Raines C."/>
            <person name="Rensing S.A."/>
            <person name="Riano-Pachon D.M."/>
            <person name="Richier S."/>
            <person name="Rokitta S."/>
            <person name="Shiraiwa Y."/>
            <person name="Soanes D.M."/>
            <person name="van der Giezen M."/>
            <person name="Wahlund T.M."/>
            <person name="Williams B."/>
            <person name="Wilson W."/>
            <person name="Wolfe G."/>
            <person name="Wurch L.L."/>
        </authorList>
    </citation>
    <scope>NUCLEOTIDE SEQUENCE</scope>
</reference>
<dbReference type="GO" id="GO:0046982">
    <property type="term" value="F:protein heterodimerization activity"/>
    <property type="evidence" value="ECO:0007669"/>
    <property type="project" value="InterPro"/>
</dbReference>
<keyword evidence="1" id="KW-0544">Nucleosome core</keyword>
<dbReference type="GO" id="GO:0005634">
    <property type="term" value="C:nucleus"/>
    <property type="evidence" value="ECO:0007669"/>
    <property type="project" value="UniProtKB-SubCell"/>
</dbReference>
<proteinExistence type="inferred from homology"/>
<dbReference type="CDD" id="cd00074">
    <property type="entry name" value="HFD_H2A"/>
    <property type="match status" value="1"/>
</dbReference>
<dbReference type="KEGG" id="ehx:EMIHUDRAFT_59242"/>
<dbReference type="Gene3D" id="1.10.20.10">
    <property type="entry name" value="Histone, subunit A"/>
    <property type="match status" value="1"/>
</dbReference>
<dbReference type="SMART" id="SM00414">
    <property type="entry name" value="H2A"/>
    <property type="match status" value="1"/>
</dbReference>
<dbReference type="GO" id="GO:0003677">
    <property type="term" value="F:DNA binding"/>
    <property type="evidence" value="ECO:0007669"/>
    <property type="project" value="UniProtKB-KW"/>
</dbReference>
<dbReference type="GeneID" id="17279397"/>
<dbReference type="EnsemblProtists" id="EOD34127">
    <property type="protein sequence ID" value="EOD34127"/>
    <property type="gene ID" value="EMIHUDRAFT_59242"/>
</dbReference>
<protein>
    <recommendedName>
        <fullName evidence="1">Histone H2A</fullName>
    </recommendedName>
</protein>
<dbReference type="InterPro" id="IPR009072">
    <property type="entry name" value="Histone-fold"/>
</dbReference>
<dbReference type="PRINTS" id="PR00620">
    <property type="entry name" value="HISTONEH2A"/>
</dbReference>
<dbReference type="HOGENOM" id="CLU_062828_3_2_1"/>
<dbReference type="RefSeq" id="XP_005786556.1">
    <property type="nucleotide sequence ID" value="XM_005786499.1"/>
</dbReference>
<comment type="subunit">
    <text evidence="1">The nucleosome is a histone octamer containing two molecules each of H2A, H2B, H3 and H4 assembled in one H3-H4 heterotetramer and two H2A-H2B heterodimers. The octamer wraps approximately 147 bp of DNA.</text>
</comment>
<dbReference type="Pfam" id="PF00125">
    <property type="entry name" value="Histone"/>
    <property type="match status" value="1"/>
</dbReference>
<dbReference type="InterPro" id="IPR002119">
    <property type="entry name" value="Histone_H2A"/>
</dbReference>
<keyword evidence="4" id="KW-1185">Reference proteome</keyword>
<name>A0A0D3KEE2_EMIH1</name>
<comment type="subcellular location">
    <subcellularLocation>
        <location evidence="1">Nucleus</location>
    </subcellularLocation>
</comment>
<evidence type="ECO:0000259" key="2">
    <source>
        <dbReference type="Pfam" id="PF00125"/>
    </source>
</evidence>
<dbReference type="PaxDb" id="2903-EOD34127"/>
<organism evidence="3 4">
    <name type="scientific">Emiliania huxleyi (strain CCMP1516)</name>
    <dbReference type="NCBI Taxonomy" id="280463"/>
    <lineage>
        <taxon>Eukaryota</taxon>
        <taxon>Haptista</taxon>
        <taxon>Haptophyta</taxon>
        <taxon>Prymnesiophyceae</taxon>
        <taxon>Isochrysidales</taxon>
        <taxon>Noelaerhabdaceae</taxon>
        <taxon>Emiliania</taxon>
    </lineage>
</organism>
<keyword evidence="1" id="KW-0238">DNA-binding</keyword>
<dbReference type="InterPro" id="IPR007125">
    <property type="entry name" value="H2A/H2B/H3"/>
</dbReference>
<dbReference type="GO" id="GO:0030527">
    <property type="term" value="F:structural constituent of chromatin"/>
    <property type="evidence" value="ECO:0007669"/>
    <property type="project" value="InterPro"/>
</dbReference>
<accession>A0A0D3KEE2</accession>
<evidence type="ECO:0000313" key="4">
    <source>
        <dbReference type="Proteomes" id="UP000013827"/>
    </source>
</evidence>
<dbReference type="GO" id="GO:0000786">
    <property type="term" value="C:nucleosome"/>
    <property type="evidence" value="ECO:0007669"/>
    <property type="project" value="UniProtKB-KW"/>
</dbReference>
<dbReference type="SUPFAM" id="SSF47113">
    <property type="entry name" value="Histone-fold"/>
    <property type="match status" value="1"/>
</dbReference>
<evidence type="ECO:0000313" key="3">
    <source>
        <dbReference type="EnsemblProtists" id="EOD34127"/>
    </source>
</evidence>
<reference evidence="3" key="2">
    <citation type="submission" date="2024-10" db="UniProtKB">
        <authorList>
            <consortium name="EnsemblProtists"/>
        </authorList>
    </citation>
    <scope>IDENTIFICATION</scope>
</reference>
<dbReference type="STRING" id="2903.R1DGJ7"/>
<comment type="similarity">
    <text evidence="1">Belongs to the histone H2A family.</text>
</comment>
<dbReference type="AlphaFoldDB" id="A0A0D3KEE2"/>
<keyword evidence="1" id="KW-0158">Chromosome</keyword>
<sequence>GGAESSFSRAAGLQYSVELVGSLLTKQANRTVSASAATYMAAVLEYLTAEVLELGGKAARDNKKSRISPRHIYLACSLDEELNRMLLGSSAAIAGGGEL</sequence>